<protein>
    <submittedName>
        <fullName evidence="1">Phosphonate C-P lyase system protein PhnG</fullName>
    </submittedName>
</protein>
<dbReference type="Pfam" id="PF06754">
    <property type="entry name" value="PhnG"/>
    <property type="match status" value="1"/>
</dbReference>
<name>A0ABV6CBE3_9GAMM</name>
<accession>A0ABV6CBE3</accession>
<dbReference type="NCBIfam" id="TIGR03293">
    <property type="entry name" value="PhnG_redo"/>
    <property type="match status" value="1"/>
</dbReference>
<comment type="caution">
    <text evidence="1">The sequence shown here is derived from an EMBL/GenBank/DDBJ whole genome shotgun (WGS) entry which is preliminary data.</text>
</comment>
<keyword evidence="1" id="KW-0456">Lyase</keyword>
<dbReference type="InterPro" id="IPR009609">
    <property type="entry name" value="Phosphonate_metab_PhnG"/>
</dbReference>
<reference evidence="1 2" key="1">
    <citation type="submission" date="2024-09" db="EMBL/GenBank/DDBJ databases">
        <authorList>
            <person name="Sun Q."/>
            <person name="Mori K."/>
        </authorList>
    </citation>
    <scope>NUCLEOTIDE SEQUENCE [LARGE SCALE GENOMIC DNA]</scope>
    <source>
        <strain evidence="1 2">CCM 8545</strain>
    </source>
</reference>
<evidence type="ECO:0000313" key="2">
    <source>
        <dbReference type="Proteomes" id="UP001589758"/>
    </source>
</evidence>
<proteinExistence type="predicted"/>
<dbReference type="EMBL" id="JBHLXE010000013">
    <property type="protein sequence ID" value="MFC0178603.1"/>
    <property type="molecule type" value="Genomic_DNA"/>
</dbReference>
<dbReference type="RefSeq" id="WP_385875410.1">
    <property type="nucleotide sequence ID" value="NZ_JBHLXE010000013.1"/>
</dbReference>
<dbReference type="Proteomes" id="UP001589758">
    <property type="component" value="Unassembled WGS sequence"/>
</dbReference>
<keyword evidence="2" id="KW-1185">Reference proteome</keyword>
<organism evidence="1 2">
    <name type="scientific">Thorsellia kenyensis</name>
    <dbReference type="NCBI Taxonomy" id="1549888"/>
    <lineage>
        <taxon>Bacteria</taxon>
        <taxon>Pseudomonadati</taxon>
        <taxon>Pseudomonadota</taxon>
        <taxon>Gammaproteobacteria</taxon>
        <taxon>Enterobacterales</taxon>
        <taxon>Thorselliaceae</taxon>
        <taxon>Thorsellia</taxon>
    </lineage>
</organism>
<dbReference type="GO" id="GO:0016829">
    <property type="term" value="F:lyase activity"/>
    <property type="evidence" value="ECO:0007669"/>
    <property type="project" value="UniProtKB-KW"/>
</dbReference>
<sequence>MSKKENRQILMGLLAKSPFEVIDNLWTTLNLTPNYELFRAPEIGLVQLQGKMGGTGNRFYVGDATITRAVVLIENKYYGYSYIMGRDKKKAQLCALIDGLMQINEYQITIEEKLLLPLLKLLETQKNEKNKATEATRVDFFTLVRGEDE</sequence>
<gene>
    <name evidence="1" type="primary">phnG</name>
    <name evidence="1" type="ORF">ACFFIT_00550</name>
</gene>
<evidence type="ECO:0000313" key="1">
    <source>
        <dbReference type="EMBL" id="MFC0178603.1"/>
    </source>
</evidence>